<sequence length="143" mass="16129">MSDIKHYKNVSYVKGHVRVNLRFAKYGQRFAKAQEWLGQQVLADSKLYMPLKTGSLQQRSYVAEGGRQVVFPGPYARYLYMGKVMVDPETGSPWARKGAVKVVTDRDLRFAAGVPHWAEVAQNEHGKEWADGCKRIILGESNG</sequence>
<dbReference type="InterPro" id="IPR021080">
    <property type="entry name" value="Minor_capsid_protein"/>
</dbReference>
<accession>A0A8S5MFA2</accession>
<protein>
    <submittedName>
        <fullName evidence="1">Minor capsid protein</fullName>
    </submittedName>
</protein>
<dbReference type="EMBL" id="BK014893">
    <property type="protein sequence ID" value="DAD81009.1"/>
    <property type="molecule type" value="Genomic_DNA"/>
</dbReference>
<evidence type="ECO:0000313" key="1">
    <source>
        <dbReference type="EMBL" id="DAD81009.1"/>
    </source>
</evidence>
<reference evidence="1" key="1">
    <citation type="journal article" date="2021" name="Proc. Natl. Acad. Sci. U.S.A.">
        <title>A Catalog of Tens of Thousands of Viruses from Human Metagenomes Reveals Hidden Associations with Chronic Diseases.</title>
        <authorList>
            <person name="Tisza M.J."/>
            <person name="Buck C.B."/>
        </authorList>
    </citation>
    <scope>NUCLEOTIDE SEQUENCE</scope>
    <source>
        <strain evidence="1">CtGFb30</strain>
    </source>
</reference>
<organism evidence="1">
    <name type="scientific">Siphoviridae sp. ctGFb30</name>
    <dbReference type="NCBI Taxonomy" id="2826219"/>
    <lineage>
        <taxon>Viruses</taxon>
        <taxon>Duplodnaviria</taxon>
        <taxon>Heunggongvirae</taxon>
        <taxon>Uroviricota</taxon>
        <taxon>Caudoviricetes</taxon>
    </lineage>
</organism>
<name>A0A8S5MFA2_9CAUD</name>
<dbReference type="Pfam" id="PF11114">
    <property type="entry name" value="Minor_capsid_2"/>
    <property type="match status" value="1"/>
</dbReference>
<proteinExistence type="predicted"/>